<keyword evidence="2" id="KW-0004">4Fe-4S</keyword>
<dbReference type="SFLD" id="SFLDG01067">
    <property type="entry name" value="SPASM/twitch_domain_containing"/>
    <property type="match status" value="1"/>
</dbReference>
<dbReference type="SFLD" id="SFLDG01386">
    <property type="entry name" value="main_SPASM_domain-containing"/>
    <property type="match status" value="1"/>
</dbReference>
<evidence type="ECO:0000259" key="8">
    <source>
        <dbReference type="PROSITE" id="PS51918"/>
    </source>
</evidence>
<dbReference type="GO" id="GO:0016491">
    <property type="term" value="F:oxidoreductase activity"/>
    <property type="evidence" value="ECO:0007669"/>
    <property type="project" value="InterPro"/>
</dbReference>
<dbReference type="SFLD" id="SFLDG01384">
    <property type="entry name" value="thioether_bond_formation_requi"/>
    <property type="match status" value="1"/>
</dbReference>
<dbReference type="InterPro" id="IPR013785">
    <property type="entry name" value="Aldolase_TIM"/>
</dbReference>
<proteinExistence type="inferred from homology"/>
<keyword evidence="6" id="KW-0411">Iron-sulfur</keyword>
<evidence type="ECO:0000256" key="6">
    <source>
        <dbReference type="ARBA" id="ARBA00023014"/>
    </source>
</evidence>
<dbReference type="PATRIC" id="fig|1560234.3.peg.3249"/>
<evidence type="ECO:0000313" key="9">
    <source>
        <dbReference type="EMBL" id="OBQ54092.1"/>
    </source>
</evidence>
<dbReference type="PROSITE" id="PS01305">
    <property type="entry name" value="MOAA_NIFB_PQQE"/>
    <property type="match status" value="1"/>
</dbReference>
<dbReference type="PROSITE" id="PS51918">
    <property type="entry name" value="RADICAL_SAM"/>
    <property type="match status" value="1"/>
</dbReference>
<dbReference type="InterPro" id="IPR007197">
    <property type="entry name" value="rSAM"/>
</dbReference>
<protein>
    <recommendedName>
        <fullName evidence="8">Radical SAM core domain-containing protein</fullName>
    </recommendedName>
</protein>
<dbReference type="CDD" id="cd01335">
    <property type="entry name" value="Radical_SAM"/>
    <property type="match status" value="1"/>
</dbReference>
<dbReference type="InterPro" id="IPR023867">
    <property type="entry name" value="Sulphatase_maturase_rSAM"/>
</dbReference>
<evidence type="ECO:0000313" key="10">
    <source>
        <dbReference type="Proteomes" id="UP000091979"/>
    </source>
</evidence>
<evidence type="ECO:0000256" key="1">
    <source>
        <dbReference type="ARBA" id="ARBA00001966"/>
    </source>
</evidence>
<accession>A0A1B7XFM5</accession>
<gene>
    <name evidence="9" type="ORF">SP90_06370</name>
</gene>
<keyword evidence="3" id="KW-0949">S-adenosyl-L-methionine</keyword>
<name>A0A1B7XFM5_9BACT</name>
<dbReference type="GO" id="GO:0046872">
    <property type="term" value="F:metal ion binding"/>
    <property type="evidence" value="ECO:0007669"/>
    <property type="project" value="UniProtKB-KW"/>
</dbReference>
<dbReference type="Proteomes" id="UP000091979">
    <property type="component" value="Unassembled WGS sequence"/>
</dbReference>
<comment type="cofactor">
    <cofactor evidence="1">
        <name>[4Fe-4S] cluster</name>
        <dbReference type="ChEBI" id="CHEBI:49883"/>
    </cofactor>
</comment>
<feature type="domain" description="Radical SAM core" evidence="8">
    <location>
        <begin position="76"/>
        <end position="334"/>
    </location>
</feature>
<dbReference type="AlphaFoldDB" id="A0A1B7XFM5"/>
<dbReference type="SFLD" id="SFLDS00029">
    <property type="entry name" value="Radical_SAM"/>
    <property type="match status" value="1"/>
</dbReference>
<keyword evidence="10" id="KW-1185">Reference proteome</keyword>
<keyword evidence="5" id="KW-0408">Iron</keyword>
<dbReference type="SUPFAM" id="SSF102114">
    <property type="entry name" value="Radical SAM enzymes"/>
    <property type="match status" value="1"/>
</dbReference>
<dbReference type="PANTHER" id="PTHR43273">
    <property type="entry name" value="ANAEROBIC SULFATASE-MATURATING ENZYME HOMOLOG ASLB-RELATED"/>
    <property type="match status" value="1"/>
</dbReference>
<sequence>MVHPFRTPQQCYLFDGNRNSIVKVSNSIYYFFKDKNEAVLTEADKQRLVKLHSDGYLCQSPVQRIEHHYTTILSEILERRVEGITLQVTQQCNLRCKYCVYSGNYQSREHSGKQMSFEMAKKGIDFVLERSADLSRIPIGFYGGEPLLAFGLMKKIVRYAKERAAGKALSFNVTTNGTLFTDENIEFLLENDFSVMISLDGSKDIHDRNRVFAATGKGTFDAIMEGLQKIKRESPELYSRIIFNAVIDPTQGNSCSNNFFVTSAELEGAQVTASLLSVQYKKDEIIVPESFFIDEETSKFLLLLYKLGKNDGEKISTILLEKFEQIQTRMYSLRQHYQSLPSISHPGGPCVPGATKLFLNVDGELYPCERVSETSKNTCIGHIDSGFDIQQVSKLLNIGLLTQSACRQCWAFVHCHQCVAIADDIDSLSSKKRLEECRNVKHLTDEMLRDYCTLLEYGYVFENETPSLQAWG</sequence>
<dbReference type="InterPro" id="IPR000385">
    <property type="entry name" value="MoaA_NifB_PqqE_Fe-S-bd_CS"/>
</dbReference>
<evidence type="ECO:0000256" key="2">
    <source>
        <dbReference type="ARBA" id="ARBA00022485"/>
    </source>
</evidence>
<dbReference type="Pfam" id="PF04055">
    <property type="entry name" value="Radical_SAM"/>
    <property type="match status" value="1"/>
</dbReference>
<organism evidence="9 10">
    <name type="scientific">Halodesulfovibrio spirochaetisodalis</name>
    <dbReference type="NCBI Taxonomy" id="1560234"/>
    <lineage>
        <taxon>Bacteria</taxon>
        <taxon>Pseudomonadati</taxon>
        <taxon>Thermodesulfobacteriota</taxon>
        <taxon>Desulfovibrionia</taxon>
        <taxon>Desulfovibrionales</taxon>
        <taxon>Desulfovibrionaceae</taxon>
        <taxon>Halodesulfovibrio</taxon>
    </lineage>
</organism>
<dbReference type="PANTHER" id="PTHR43273:SF3">
    <property type="entry name" value="ANAEROBIC SULFATASE-MATURATING ENZYME HOMOLOG ASLB-RELATED"/>
    <property type="match status" value="1"/>
</dbReference>
<evidence type="ECO:0000256" key="5">
    <source>
        <dbReference type="ARBA" id="ARBA00023004"/>
    </source>
</evidence>
<evidence type="ECO:0000256" key="4">
    <source>
        <dbReference type="ARBA" id="ARBA00022723"/>
    </source>
</evidence>
<evidence type="ECO:0000256" key="7">
    <source>
        <dbReference type="ARBA" id="ARBA00023601"/>
    </source>
</evidence>
<comment type="caution">
    <text evidence="9">The sequence shown here is derived from an EMBL/GenBank/DDBJ whole genome shotgun (WGS) entry which is preliminary data.</text>
</comment>
<dbReference type="EMBL" id="JXMS01000008">
    <property type="protein sequence ID" value="OBQ54092.1"/>
    <property type="molecule type" value="Genomic_DNA"/>
</dbReference>
<dbReference type="InterPro" id="IPR058240">
    <property type="entry name" value="rSAM_sf"/>
</dbReference>
<evidence type="ECO:0000256" key="3">
    <source>
        <dbReference type="ARBA" id="ARBA00022691"/>
    </source>
</evidence>
<dbReference type="Gene3D" id="3.20.20.70">
    <property type="entry name" value="Aldolase class I"/>
    <property type="match status" value="1"/>
</dbReference>
<dbReference type="STRING" id="1560234.SP90_06370"/>
<keyword evidence="4" id="KW-0479">Metal-binding</keyword>
<dbReference type="NCBIfam" id="TIGR04068">
    <property type="entry name" value="rSAM_ocin_clost"/>
    <property type="match status" value="1"/>
</dbReference>
<reference evidence="9 10" key="1">
    <citation type="submission" date="2015-01" db="EMBL/GenBank/DDBJ databases">
        <title>Desulfovibrio sp. JC271 draft genome sequence.</title>
        <authorList>
            <person name="Shivani Y."/>
            <person name="Subhash Y."/>
            <person name="Sasikala C."/>
            <person name="Ramana C.V."/>
        </authorList>
    </citation>
    <scope>NUCLEOTIDE SEQUENCE [LARGE SCALE GENOMIC DNA]</scope>
    <source>
        <strain evidence="9 10">JC271</strain>
    </source>
</reference>
<dbReference type="InterPro" id="IPR024001">
    <property type="entry name" value="Cys-rich_pep_rSAM_mat_CcpM"/>
</dbReference>
<dbReference type="GO" id="GO:0051539">
    <property type="term" value="F:4 iron, 4 sulfur cluster binding"/>
    <property type="evidence" value="ECO:0007669"/>
    <property type="project" value="UniProtKB-KW"/>
</dbReference>
<comment type="similarity">
    <text evidence="7">Belongs to the radical SAM superfamily. Anaerobic sulfatase-maturating enzyme family.</text>
</comment>